<evidence type="ECO:0000313" key="2">
    <source>
        <dbReference type="EMBL" id="RDJ97568.1"/>
    </source>
</evidence>
<reference evidence="3" key="1">
    <citation type="submission" date="2018-06" db="EMBL/GenBank/DDBJ databases">
        <authorList>
            <person name="Feng T."/>
            <person name="Jeon C.O."/>
        </authorList>
    </citation>
    <scope>NUCLEOTIDE SEQUENCE [LARGE SCALE GENOMIC DNA]</scope>
    <source>
        <strain evidence="3">S23</strain>
    </source>
</reference>
<dbReference type="CDD" id="cd00093">
    <property type="entry name" value="HTH_XRE"/>
    <property type="match status" value="1"/>
</dbReference>
<dbReference type="Proteomes" id="UP000255165">
    <property type="component" value="Unassembled WGS sequence"/>
</dbReference>
<dbReference type="EMBL" id="QKWJ01000185">
    <property type="protein sequence ID" value="RDJ97568.1"/>
    <property type="molecule type" value="Genomic_DNA"/>
</dbReference>
<evidence type="ECO:0000259" key="1">
    <source>
        <dbReference type="PROSITE" id="PS50943"/>
    </source>
</evidence>
<gene>
    <name evidence="2" type="ORF">DN412_42290</name>
</gene>
<dbReference type="AlphaFoldDB" id="A0A370MVZ9"/>
<comment type="caution">
    <text evidence="2">The sequence shown here is derived from an EMBL/GenBank/DDBJ whole genome shotgun (WGS) entry which is preliminary data.</text>
</comment>
<dbReference type="InterPro" id="IPR010982">
    <property type="entry name" value="Lambda_DNA-bd_dom_sf"/>
</dbReference>
<feature type="domain" description="HTH cro/C1-type" evidence="1">
    <location>
        <begin position="10"/>
        <end position="41"/>
    </location>
</feature>
<protein>
    <recommendedName>
        <fullName evidence="1">HTH cro/C1-type domain-containing protein</fullName>
    </recommendedName>
</protein>
<proteinExistence type="predicted"/>
<name>A0A370MVZ9_9BURK</name>
<accession>A0A370MVZ9</accession>
<organism evidence="2 3">
    <name type="scientific">Cupriavidus lacunae</name>
    <dbReference type="NCBI Taxonomy" id="2666307"/>
    <lineage>
        <taxon>Bacteria</taxon>
        <taxon>Pseudomonadati</taxon>
        <taxon>Pseudomonadota</taxon>
        <taxon>Betaproteobacteria</taxon>
        <taxon>Burkholderiales</taxon>
        <taxon>Burkholderiaceae</taxon>
        <taxon>Cupriavidus</taxon>
    </lineage>
</organism>
<dbReference type="GO" id="GO:0003677">
    <property type="term" value="F:DNA binding"/>
    <property type="evidence" value="ECO:0007669"/>
    <property type="project" value="InterPro"/>
</dbReference>
<dbReference type="PROSITE" id="PS50943">
    <property type="entry name" value="HTH_CROC1"/>
    <property type="match status" value="1"/>
</dbReference>
<dbReference type="Gene3D" id="1.10.260.40">
    <property type="entry name" value="lambda repressor-like DNA-binding domains"/>
    <property type="match status" value="1"/>
</dbReference>
<evidence type="ECO:0000313" key="3">
    <source>
        <dbReference type="Proteomes" id="UP000255165"/>
    </source>
</evidence>
<dbReference type="SMART" id="SM00530">
    <property type="entry name" value="HTH_XRE"/>
    <property type="match status" value="1"/>
</dbReference>
<dbReference type="Pfam" id="PF01381">
    <property type="entry name" value="HTH_3"/>
    <property type="match status" value="1"/>
</dbReference>
<keyword evidence="3" id="KW-1185">Reference proteome</keyword>
<dbReference type="RefSeq" id="WP_115216921.1">
    <property type="nucleotide sequence ID" value="NZ_QKWJ01000185.1"/>
</dbReference>
<dbReference type="InterPro" id="IPR001387">
    <property type="entry name" value="Cro/C1-type_HTH"/>
</dbReference>
<dbReference type="SUPFAM" id="SSF47413">
    <property type="entry name" value="lambda repressor-like DNA-binding domains"/>
    <property type="match status" value="1"/>
</dbReference>
<sequence>MNLVELGVAFKAARLQARRTQQEVADLTGISRSRISAFENGGLPELGVVKVLSLFETVGLQLVARPLGQRHTLDDLVAEQFQSVGGAHASDIEHVLPKSLFERNRLLRQRVRNVRTGEQDFRSGLASFLKPNTGKKDPKK</sequence>